<evidence type="ECO:0000256" key="5">
    <source>
        <dbReference type="ARBA" id="ARBA00022840"/>
    </source>
</evidence>
<dbReference type="InterPro" id="IPR027417">
    <property type="entry name" value="P-loop_NTPase"/>
</dbReference>
<dbReference type="GO" id="GO:0005524">
    <property type="term" value="F:ATP binding"/>
    <property type="evidence" value="ECO:0007669"/>
    <property type="project" value="UniProtKB-KW"/>
</dbReference>
<dbReference type="Gene3D" id="3.40.50.300">
    <property type="entry name" value="P-loop containing nucleotide triphosphate hydrolases"/>
    <property type="match status" value="1"/>
</dbReference>
<evidence type="ECO:0000313" key="10">
    <source>
        <dbReference type="EMBL" id="KGY07643.1"/>
    </source>
</evidence>
<dbReference type="FunFam" id="3.40.50.300:FF:000462">
    <property type="entry name" value="Vitamin B12 import ATP-binding protein BtuD"/>
    <property type="match status" value="1"/>
</dbReference>
<dbReference type="Proteomes" id="UP000030451">
    <property type="component" value="Unassembled WGS sequence"/>
</dbReference>
<comment type="similarity">
    <text evidence="8">Belongs to the ABC transporter superfamily. Vitamin B12 importer (TC 3.A.1.13.1) family.</text>
</comment>
<keyword evidence="4 8" id="KW-0547">Nucleotide-binding</keyword>
<name>A0A0A5JI54_PHOS4</name>
<dbReference type="AlphaFoldDB" id="A0A0A5JI54"/>
<dbReference type="Pfam" id="PF00005">
    <property type="entry name" value="ABC_tran"/>
    <property type="match status" value="1"/>
</dbReference>
<protein>
    <recommendedName>
        <fullName evidence="8">Vitamin B12 import ATP-binding protein BtuD</fullName>
        <ecNumber evidence="8">7.6.2.8</ecNumber>
    </recommendedName>
    <alternativeName>
        <fullName evidence="8">Vitamin B12-transporting ATPase</fullName>
    </alternativeName>
</protein>
<dbReference type="SMART" id="SM00382">
    <property type="entry name" value="AAA"/>
    <property type="match status" value="1"/>
</dbReference>
<proteinExistence type="inferred from homology"/>
<comment type="subcellular location">
    <subcellularLocation>
        <location evidence="8">Cell membrane</location>
        <topology evidence="8">Peripheral membrane protein</topology>
    </subcellularLocation>
</comment>
<keyword evidence="3" id="KW-0997">Cell inner membrane</keyword>
<evidence type="ECO:0000259" key="9">
    <source>
        <dbReference type="PROSITE" id="PS50893"/>
    </source>
</evidence>
<accession>A0A0A5JI54</accession>
<dbReference type="GO" id="GO:0015420">
    <property type="term" value="F:ABC-type vitamin B12 transporter activity"/>
    <property type="evidence" value="ECO:0007669"/>
    <property type="project" value="UniProtKB-UniRule"/>
</dbReference>
<evidence type="ECO:0000256" key="7">
    <source>
        <dbReference type="ARBA" id="ARBA00023136"/>
    </source>
</evidence>
<dbReference type="GO" id="GO:0005886">
    <property type="term" value="C:plasma membrane"/>
    <property type="evidence" value="ECO:0007669"/>
    <property type="project" value="UniProtKB-SubCell"/>
</dbReference>
<keyword evidence="1 8" id="KW-0813">Transport</keyword>
<dbReference type="HAMAP" id="MF_01005">
    <property type="entry name" value="BtuD"/>
    <property type="match status" value="1"/>
</dbReference>
<reference evidence="10 11" key="1">
    <citation type="submission" date="2014-10" db="EMBL/GenBank/DDBJ databases">
        <title>Genome sequencing of Vibrio sinaloensis T08.</title>
        <authorList>
            <person name="Chan K.-G."/>
            <person name="Mohamad N.I."/>
        </authorList>
    </citation>
    <scope>NUCLEOTIDE SEQUENCE [LARGE SCALE GENOMIC DNA]</scope>
    <source>
        <strain evidence="10 11">T08</strain>
    </source>
</reference>
<dbReference type="PROSITE" id="PS50893">
    <property type="entry name" value="ABC_TRANSPORTER_2"/>
    <property type="match status" value="1"/>
</dbReference>
<dbReference type="PANTHER" id="PTHR42734:SF18">
    <property type="entry name" value="VITAMIN B12 IMPORT ATP-BINDING PROTEIN BTUD"/>
    <property type="match status" value="1"/>
</dbReference>
<evidence type="ECO:0000256" key="8">
    <source>
        <dbReference type="HAMAP-Rule" id="MF_01005"/>
    </source>
</evidence>
<comment type="caution">
    <text evidence="10">The sequence shown here is derived from an EMBL/GenBank/DDBJ whole genome shotgun (WGS) entry which is preliminary data.</text>
</comment>
<keyword evidence="5 8" id="KW-0067">ATP-binding</keyword>
<dbReference type="GO" id="GO:0016887">
    <property type="term" value="F:ATP hydrolysis activity"/>
    <property type="evidence" value="ECO:0007669"/>
    <property type="project" value="InterPro"/>
</dbReference>
<keyword evidence="2 8" id="KW-1003">Cell membrane</keyword>
<dbReference type="InterPro" id="IPR050153">
    <property type="entry name" value="Metal_Ion_Import_ABC"/>
</dbReference>
<dbReference type="InterPro" id="IPR003439">
    <property type="entry name" value="ABC_transporter-like_ATP-bd"/>
</dbReference>
<gene>
    <name evidence="8" type="primary">btuD</name>
    <name evidence="10" type="ORF">NM06_15935</name>
</gene>
<feature type="domain" description="ABC transporter" evidence="9">
    <location>
        <begin position="2"/>
        <end position="236"/>
    </location>
</feature>
<dbReference type="EMBL" id="JRWP01000041">
    <property type="protein sequence ID" value="KGY07643.1"/>
    <property type="molecule type" value="Genomic_DNA"/>
</dbReference>
<evidence type="ECO:0000256" key="2">
    <source>
        <dbReference type="ARBA" id="ARBA00022475"/>
    </source>
</evidence>
<dbReference type="NCBIfam" id="NF002981">
    <property type="entry name" value="PRK03695.1"/>
    <property type="match status" value="1"/>
</dbReference>
<evidence type="ECO:0000256" key="3">
    <source>
        <dbReference type="ARBA" id="ARBA00022519"/>
    </source>
</evidence>
<keyword evidence="6 8" id="KW-1278">Translocase</keyword>
<dbReference type="OrthoDB" id="5292475at2"/>
<dbReference type="InterPro" id="IPR003593">
    <property type="entry name" value="AAA+_ATPase"/>
</dbReference>
<dbReference type="SUPFAM" id="SSF52540">
    <property type="entry name" value="P-loop containing nucleoside triphosphate hydrolases"/>
    <property type="match status" value="1"/>
</dbReference>
<evidence type="ECO:0000313" key="11">
    <source>
        <dbReference type="Proteomes" id="UP000030451"/>
    </source>
</evidence>
<comment type="function">
    <text evidence="8">Part of the ABC transporter complex BtuCDF involved in vitamin B12 import. Responsible for energy coupling to the transport system.</text>
</comment>
<dbReference type="PANTHER" id="PTHR42734">
    <property type="entry name" value="METAL TRANSPORT SYSTEM ATP-BINDING PROTEIN TM_0124-RELATED"/>
    <property type="match status" value="1"/>
</dbReference>
<dbReference type="STRING" id="379097.SE23_14875"/>
<dbReference type="InterPro" id="IPR023693">
    <property type="entry name" value="ABC_transptr_BtuD"/>
</dbReference>
<dbReference type="EC" id="7.6.2.8" evidence="8"/>
<evidence type="ECO:0000256" key="1">
    <source>
        <dbReference type="ARBA" id="ARBA00022448"/>
    </source>
</evidence>
<dbReference type="RefSeq" id="WP_038192077.1">
    <property type="nucleotide sequence ID" value="NZ_JRWP01000041.1"/>
</dbReference>
<evidence type="ECO:0000256" key="4">
    <source>
        <dbReference type="ARBA" id="ARBA00022741"/>
    </source>
</evidence>
<feature type="binding site" evidence="8">
    <location>
        <begin position="30"/>
        <end position="37"/>
    </location>
    <ligand>
        <name>ATP</name>
        <dbReference type="ChEBI" id="CHEBI:30616"/>
    </ligand>
</feature>
<organism evidence="10 11">
    <name type="scientific">Photobacterium sp. (strain ATCC 43367)</name>
    <dbReference type="NCBI Taxonomy" id="379097"/>
    <lineage>
        <taxon>Bacteria</taxon>
        <taxon>Pseudomonadati</taxon>
        <taxon>Pseudomonadota</taxon>
        <taxon>Gammaproteobacteria</taxon>
        <taxon>Vibrionales</taxon>
        <taxon>Vibrionaceae</taxon>
        <taxon>Vibrio</taxon>
        <taxon>Vibrio oreintalis group</taxon>
    </lineage>
</organism>
<comment type="catalytic activity">
    <reaction evidence="8">
        <text>an R-cob(III)alamin(out) + ATP + H2O = an R-cob(III)alamin(in) + ADP + phosphate + H(+)</text>
        <dbReference type="Rhea" id="RHEA:17873"/>
        <dbReference type="ChEBI" id="CHEBI:15377"/>
        <dbReference type="ChEBI" id="CHEBI:15378"/>
        <dbReference type="ChEBI" id="CHEBI:30616"/>
        <dbReference type="ChEBI" id="CHEBI:43474"/>
        <dbReference type="ChEBI" id="CHEBI:140785"/>
        <dbReference type="ChEBI" id="CHEBI:456216"/>
        <dbReference type="EC" id="7.6.2.8"/>
    </reaction>
</comment>
<keyword evidence="7 8" id="KW-0472">Membrane</keyword>
<comment type="subunit">
    <text evidence="8">The complex is composed of two ATP-binding proteins (BtuD), two transmembrane proteins (BtuC) and a solute-binding protein (BtuF).</text>
</comment>
<evidence type="ECO:0000256" key="6">
    <source>
        <dbReference type="ARBA" id="ARBA00022967"/>
    </source>
</evidence>
<sequence length="251" mass="28071">MIRVSHLSVGKRLLPFSLQVESGEVLHVVGPNGSGKSTFLNALAGMIEHQGEVYYDQTEIRHCSFERLANYRALLSQSDRPAFNLVVAHFLALSIPSAKTHPTTLIDMTVNELADILQLSDKLHRPIHHLSGGEWQRVRLCAICLQIWPTLNPTAKLLILDEPAAPLDIGQESMLYRLIRRVASMGLSVVMSNHDLNRTLNYADRVVLFDKGVMQQFGTPQEVLTEEQLANVFNTQVTKAVVNQKPVLLFD</sequence>